<dbReference type="RefSeq" id="WP_338521649.1">
    <property type="nucleotide sequence ID" value="NZ_CP135136.1"/>
</dbReference>
<evidence type="ECO:0000313" key="14">
    <source>
        <dbReference type="Proteomes" id="UP001360424"/>
    </source>
</evidence>
<dbReference type="PANTHER" id="PTHR33693:SF1">
    <property type="entry name" value="TYPE-4 URACIL-DNA GLYCOSYLASE"/>
    <property type="match status" value="1"/>
</dbReference>
<dbReference type="InterPro" id="IPR036895">
    <property type="entry name" value="Uracil-DNA_glycosylase-like_sf"/>
</dbReference>
<gene>
    <name evidence="13" type="ORF">RQL38_00225</name>
</gene>
<proteinExistence type="inferred from homology"/>
<dbReference type="SUPFAM" id="SSF52141">
    <property type="entry name" value="Uracil-DNA glycosylase-like"/>
    <property type="match status" value="1"/>
</dbReference>
<evidence type="ECO:0000259" key="12">
    <source>
        <dbReference type="SMART" id="SM00986"/>
    </source>
</evidence>
<dbReference type="InterPro" id="IPR005273">
    <property type="entry name" value="Ura-DNA_glyco_family4"/>
</dbReference>
<evidence type="ECO:0000256" key="10">
    <source>
        <dbReference type="ARBA" id="ARBA00023014"/>
    </source>
</evidence>
<sequence length="186" mass="22060">MLEKKLYELNKKISSCTNCLLHKTRFKTVFYRGNIKAKLMIIGEAPGYYEDKKGIPFIGKSGQLLDKILFNIGLKNIYITNVIKCRPPNNREPTFEELIKCSSYLEEQIKLINPIFMVALGRISGKFLLKQTSIVLNRNRNKIFFYKKIPFMITYHPSYLLRHPSNIKFFYSDFYHVKSYLKKYKY</sequence>
<keyword evidence="11" id="KW-0234">DNA repair</keyword>
<organism evidence="13 14">
    <name type="scientific">Candidatus Legionella polyplacis</name>
    <dbReference type="NCBI Taxonomy" id="2005262"/>
    <lineage>
        <taxon>Bacteria</taxon>
        <taxon>Pseudomonadati</taxon>
        <taxon>Pseudomonadota</taxon>
        <taxon>Gammaproteobacteria</taxon>
        <taxon>Legionellales</taxon>
        <taxon>Legionellaceae</taxon>
        <taxon>Legionella</taxon>
    </lineage>
</organism>
<keyword evidence="6" id="KW-0479">Metal-binding</keyword>
<name>A0ABZ2H016_9GAMM</name>
<protein>
    <recommendedName>
        <fullName evidence="4">Type-4 uracil-DNA glycosylase</fullName>
        <ecNumber evidence="3">3.2.2.27</ecNumber>
    </recommendedName>
</protein>
<comment type="similarity">
    <text evidence="2">Belongs to the uracil-DNA glycosylase (UDG) superfamily. Type 4 (UDGa) family.</text>
</comment>
<keyword evidence="8 13" id="KW-0378">Hydrolase</keyword>
<evidence type="ECO:0000256" key="2">
    <source>
        <dbReference type="ARBA" id="ARBA00006521"/>
    </source>
</evidence>
<dbReference type="SMART" id="SM00987">
    <property type="entry name" value="UreE_C"/>
    <property type="match status" value="1"/>
</dbReference>
<evidence type="ECO:0000256" key="11">
    <source>
        <dbReference type="ARBA" id="ARBA00023204"/>
    </source>
</evidence>
<dbReference type="Proteomes" id="UP001360424">
    <property type="component" value="Chromosome"/>
</dbReference>
<keyword evidence="13" id="KW-0326">Glycosidase</keyword>
<dbReference type="CDD" id="cd10030">
    <property type="entry name" value="UDG-F4_TTUDGA_SPO1dp_like"/>
    <property type="match status" value="1"/>
</dbReference>
<comment type="catalytic activity">
    <reaction evidence="1">
        <text>Hydrolyzes single-stranded DNA or mismatched double-stranded DNA and polynucleotides, releasing free uracil.</text>
        <dbReference type="EC" id="3.2.2.27"/>
    </reaction>
</comment>
<dbReference type="Gene3D" id="3.40.470.10">
    <property type="entry name" value="Uracil-DNA glycosylase-like domain"/>
    <property type="match status" value="1"/>
</dbReference>
<reference evidence="13" key="1">
    <citation type="submission" date="2023-09" db="EMBL/GenBank/DDBJ databases">
        <title>Genomes of two closely related lineages of the louse Polyplax serrata with different host specificities.</title>
        <authorList>
            <person name="Martinu J."/>
            <person name="Tarabai H."/>
            <person name="Stefka J."/>
            <person name="Hypsa V."/>
        </authorList>
    </citation>
    <scope>NUCLEOTIDE SEQUENCE [LARGE SCALE GENOMIC DNA]</scope>
    <source>
        <strain evidence="13">HR10_N</strain>
    </source>
</reference>
<evidence type="ECO:0000256" key="9">
    <source>
        <dbReference type="ARBA" id="ARBA00023004"/>
    </source>
</evidence>
<keyword evidence="5" id="KW-0004">4Fe-4S</keyword>
<dbReference type="GO" id="GO:0004844">
    <property type="term" value="F:uracil DNA N-glycosylase activity"/>
    <property type="evidence" value="ECO:0007669"/>
    <property type="project" value="UniProtKB-EC"/>
</dbReference>
<dbReference type="Pfam" id="PF03167">
    <property type="entry name" value="UDG"/>
    <property type="match status" value="1"/>
</dbReference>
<keyword evidence="9" id="KW-0408">Iron</keyword>
<evidence type="ECO:0000256" key="1">
    <source>
        <dbReference type="ARBA" id="ARBA00001400"/>
    </source>
</evidence>
<evidence type="ECO:0000256" key="8">
    <source>
        <dbReference type="ARBA" id="ARBA00022801"/>
    </source>
</evidence>
<keyword evidence="14" id="KW-1185">Reference proteome</keyword>
<accession>A0ABZ2H016</accession>
<keyword evidence="10" id="KW-0411">Iron-sulfur</keyword>
<evidence type="ECO:0000256" key="3">
    <source>
        <dbReference type="ARBA" id="ARBA00012030"/>
    </source>
</evidence>
<dbReference type="EC" id="3.2.2.27" evidence="3"/>
<keyword evidence="7" id="KW-0227">DNA damage</keyword>
<dbReference type="NCBIfam" id="TIGR00758">
    <property type="entry name" value="UDG_fam4"/>
    <property type="match status" value="1"/>
</dbReference>
<evidence type="ECO:0000256" key="4">
    <source>
        <dbReference type="ARBA" id="ARBA00019403"/>
    </source>
</evidence>
<dbReference type="InterPro" id="IPR051536">
    <property type="entry name" value="UDG_Type-4/5"/>
</dbReference>
<dbReference type="InterPro" id="IPR005122">
    <property type="entry name" value="Uracil-DNA_glycosylase-like"/>
</dbReference>
<dbReference type="PANTHER" id="PTHR33693">
    <property type="entry name" value="TYPE-5 URACIL-DNA GLYCOSYLASE"/>
    <property type="match status" value="1"/>
</dbReference>
<evidence type="ECO:0000256" key="7">
    <source>
        <dbReference type="ARBA" id="ARBA00022763"/>
    </source>
</evidence>
<evidence type="ECO:0000256" key="5">
    <source>
        <dbReference type="ARBA" id="ARBA00022485"/>
    </source>
</evidence>
<evidence type="ECO:0000256" key="6">
    <source>
        <dbReference type="ARBA" id="ARBA00022723"/>
    </source>
</evidence>
<dbReference type="EMBL" id="CP135136">
    <property type="protein sequence ID" value="WWR12061.1"/>
    <property type="molecule type" value="Genomic_DNA"/>
</dbReference>
<evidence type="ECO:0000313" key="13">
    <source>
        <dbReference type="EMBL" id="WWR12061.1"/>
    </source>
</evidence>
<dbReference type="SMART" id="SM00986">
    <property type="entry name" value="UDG"/>
    <property type="match status" value="1"/>
</dbReference>
<feature type="domain" description="Uracil-DNA glycosylase-like" evidence="12">
    <location>
        <begin position="30"/>
        <end position="182"/>
    </location>
</feature>